<gene>
    <name evidence="1" type="ORF">AWM75_04450</name>
</gene>
<evidence type="ECO:0000313" key="2">
    <source>
        <dbReference type="Proteomes" id="UP000062260"/>
    </source>
</evidence>
<accession>A0A0X8FL89</accession>
<reference evidence="1 2" key="1">
    <citation type="journal article" date="2016" name="Genome Announc.">
        <title>Complete Genome Sequences of Aerococcus christensenii CCUG 28831T, Aerococcus sanguinicola CCUG 43001T, Aerococcus urinae CCUG 36881T, Aerococcus urinaeequi CCUG 28094T, Aerococcus urinaehominis CCUG 42038 BT, and Aerococcus viridans CCUG 4311T.</title>
        <authorList>
            <person name="Carkaci D."/>
            <person name="Dargis R."/>
            <person name="Nielsen X.C."/>
            <person name="Skovgaard O."/>
            <person name="Fuursted K."/>
            <person name="Christensen J.J."/>
        </authorList>
    </citation>
    <scope>NUCLEOTIDE SEQUENCE [LARGE SCALE GENOMIC DNA]</scope>
    <source>
        <strain evidence="1 2">CCUG42038B</strain>
    </source>
</reference>
<dbReference type="STRING" id="128944.AWM75_04450"/>
<organism evidence="1 2">
    <name type="scientific">Aerococcus urinaehominis</name>
    <dbReference type="NCBI Taxonomy" id="128944"/>
    <lineage>
        <taxon>Bacteria</taxon>
        <taxon>Bacillati</taxon>
        <taxon>Bacillota</taxon>
        <taxon>Bacilli</taxon>
        <taxon>Lactobacillales</taxon>
        <taxon>Aerococcaceae</taxon>
        <taxon>Aerococcus</taxon>
    </lineage>
</organism>
<sequence length="233" mass="27457">MRLYIDESGLISDRKNPRNRYFVMAFVQTDQASKCRSEFRQAKNEYIMSHENYPYSATEEIKGSKMPNEMKAMIFDRLRENTDAQFHFLVIDNYQLYDNLLRIPALSFNYFIGLMVDRTIQHEGYSKRNPDALFLMIDNRNQAVESLNSLEEYLQIKFTIEKRRFADVQVTYQDSRDRDMIQIADVFANTIFRIVRSEAMGDTDSISLDLVKKCRIGGHRFFPSGKSDLNFIK</sequence>
<name>A0A0X8FL89_9LACT</name>
<protein>
    <submittedName>
        <fullName evidence="1">Uncharacterized protein</fullName>
    </submittedName>
</protein>
<proteinExistence type="predicted"/>
<dbReference type="KEGG" id="auh:AWM75_04450"/>
<dbReference type="Pfam" id="PF12686">
    <property type="entry name" value="DUF3800"/>
    <property type="match status" value="1"/>
</dbReference>
<reference evidence="2" key="2">
    <citation type="submission" date="2016-01" db="EMBL/GenBank/DDBJ databases">
        <title>Six Aerococcus type strain genome sequencing and assembly using PacBio and Illumina Hiseq.</title>
        <authorList>
            <person name="Carkaci D."/>
            <person name="Dargis R."/>
            <person name="Nielsen X.C."/>
            <person name="Skovgaard O."/>
            <person name="Fuursted K."/>
            <person name="Christensen J.J."/>
        </authorList>
    </citation>
    <scope>NUCLEOTIDE SEQUENCE [LARGE SCALE GENOMIC DNA]</scope>
    <source>
        <strain evidence="2">CCUG42038B</strain>
    </source>
</reference>
<dbReference type="Proteomes" id="UP000062260">
    <property type="component" value="Chromosome"/>
</dbReference>
<keyword evidence="2" id="KW-1185">Reference proteome</keyword>
<dbReference type="AlphaFoldDB" id="A0A0X8FL89"/>
<dbReference type="RefSeq" id="WP_067978757.1">
    <property type="nucleotide sequence ID" value="NZ_CP014163.1"/>
</dbReference>
<evidence type="ECO:0000313" key="1">
    <source>
        <dbReference type="EMBL" id="AMB99297.1"/>
    </source>
</evidence>
<dbReference type="OrthoDB" id="2135168at2"/>
<dbReference type="InterPro" id="IPR024524">
    <property type="entry name" value="DUF3800"/>
</dbReference>
<dbReference type="EMBL" id="CP014163">
    <property type="protein sequence ID" value="AMB99297.1"/>
    <property type="molecule type" value="Genomic_DNA"/>
</dbReference>